<dbReference type="GO" id="GO:0004636">
    <property type="term" value="F:phosphoribosyl-ATP diphosphatase activity"/>
    <property type="evidence" value="ECO:0007669"/>
    <property type="project" value="UniProtKB-EC"/>
</dbReference>
<name>A0A7W9SM15_ARMRO</name>
<dbReference type="Proteomes" id="UP000520814">
    <property type="component" value="Unassembled WGS sequence"/>
</dbReference>
<evidence type="ECO:0000256" key="6">
    <source>
        <dbReference type="ARBA" id="ARBA00008299"/>
    </source>
</evidence>
<evidence type="ECO:0000256" key="10">
    <source>
        <dbReference type="ARBA" id="ARBA00022490"/>
    </source>
</evidence>
<evidence type="ECO:0000313" key="15">
    <source>
        <dbReference type="EMBL" id="MBB6048398.1"/>
    </source>
</evidence>
<feature type="domain" description="Phosphoribosyl-AMP cyclohydrolase" evidence="14">
    <location>
        <begin position="31"/>
        <end position="104"/>
    </location>
</feature>
<dbReference type="NCBIfam" id="NF000768">
    <property type="entry name" value="PRK00051.1"/>
    <property type="match status" value="1"/>
</dbReference>
<comment type="pathway">
    <text evidence="4">Amino-acid biosynthesis; L-histidine biosynthesis; L-histidine from 5-phospho-alpha-D-ribose 1-diphosphate: step 2/9.</text>
</comment>
<dbReference type="InterPro" id="IPR002496">
    <property type="entry name" value="PRib_AMP_CycHydrolase_dom"/>
</dbReference>
<dbReference type="SUPFAM" id="SSF141734">
    <property type="entry name" value="HisI-like"/>
    <property type="match status" value="1"/>
</dbReference>
<dbReference type="GO" id="GO:0000105">
    <property type="term" value="P:L-histidine biosynthetic process"/>
    <property type="evidence" value="ECO:0007669"/>
    <property type="project" value="UniProtKB-UniPathway"/>
</dbReference>
<evidence type="ECO:0000313" key="16">
    <source>
        <dbReference type="Proteomes" id="UP000520814"/>
    </source>
</evidence>
<dbReference type="EC" id="3.6.1.31" evidence="7"/>
<dbReference type="RefSeq" id="WP_184191954.1">
    <property type="nucleotide sequence ID" value="NZ_JACHGW010000001.1"/>
</dbReference>
<comment type="similarity">
    <text evidence="5">In the C-terminal section; belongs to the PRA-PH family.</text>
</comment>
<evidence type="ECO:0000256" key="8">
    <source>
        <dbReference type="ARBA" id="ARBA00012721"/>
    </source>
</evidence>
<evidence type="ECO:0000256" key="4">
    <source>
        <dbReference type="ARBA" id="ARBA00005204"/>
    </source>
</evidence>
<keyword evidence="12 15" id="KW-0378">Hydrolase</keyword>
<dbReference type="GO" id="GO:0004635">
    <property type="term" value="F:phosphoribosyl-AMP cyclohydrolase activity"/>
    <property type="evidence" value="ECO:0007669"/>
    <property type="project" value="UniProtKB-EC"/>
</dbReference>
<proteinExistence type="inferred from homology"/>
<evidence type="ECO:0000256" key="11">
    <source>
        <dbReference type="ARBA" id="ARBA00022605"/>
    </source>
</evidence>
<evidence type="ECO:0000256" key="12">
    <source>
        <dbReference type="ARBA" id="ARBA00022801"/>
    </source>
</evidence>
<comment type="catalytic activity">
    <reaction evidence="2">
        <text>1-(5-phospho-beta-D-ribosyl)-ATP + H2O = 1-(5-phospho-beta-D-ribosyl)-5'-AMP + diphosphate + H(+)</text>
        <dbReference type="Rhea" id="RHEA:22828"/>
        <dbReference type="ChEBI" id="CHEBI:15377"/>
        <dbReference type="ChEBI" id="CHEBI:15378"/>
        <dbReference type="ChEBI" id="CHEBI:33019"/>
        <dbReference type="ChEBI" id="CHEBI:59457"/>
        <dbReference type="ChEBI" id="CHEBI:73183"/>
        <dbReference type="EC" id="3.6.1.31"/>
    </reaction>
</comment>
<comment type="catalytic activity">
    <reaction evidence="1">
        <text>1-(5-phospho-beta-D-ribosyl)-5'-AMP + H2O = 1-(5-phospho-beta-D-ribosyl)-5-[(5-phospho-beta-D-ribosylamino)methylideneamino]imidazole-4-carboxamide</text>
        <dbReference type="Rhea" id="RHEA:20049"/>
        <dbReference type="ChEBI" id="CHEBI:15377"/>
        <dbReference type="ChEBI" id="CHEBI:58435"/>
        <dbReference type="ChEBI" id="CHEBI:59457"/>
        <dbReference type="EC" id="3.5.4.19"/>
    </reaction>
</comment>
<dbReference type="PANTHER" id="PTHR42945:SF9">
    <property type="entry name" value="HISTIDINE BIOSYNTHESIS BIFUNCTIONAL PROTEIN HISIE"/>
    <property type="match status" value="1"/>
</dbReference>
<evidence type="ECO:0000259" key="14">
    <source>
        <dbReference type="Pfam" id="PF01502"/>
    </source>
</evidence>
<comment type="similarity">
    <text evidence="6">In the N-terminal section; belongs to the PRA-CH family.</text>
</comment>
<evidence type="ECO:0000256" key="13">
    <source>
        <dbReference type="ARBA" id="ARBA00023102"/>
    </source>
</evidence>
<accession>A0A7W9SM15</accession>
<comment type="pathway">
    <text evidence="3">Amino-acid biosynthesis; L-histidine biosynthesis; L-histidine from 5-phospho-alpha-D-ribose 1-diphosphate: step 3/9.</text>
</comment>
<sequence>MTSFPIETLRFDDNGLIPAIVQDVNNQTVLMLGFMNHDSLLRTVNEGKVCFWSRSRQKFWLKGETSGMFLLVRSIRVNCENNSLLILAEPIGPTCHTGHESCYYREAQESGEWAEIAPVLTDPEALYGKK</sequence>
<protein>
    <recommendedName>
        <fullName evidence="9">Histidine biosynthesis bifunctional protein HisIE</fullName>
        <ecNumber evidence="8">3.5.4.19</ecNumber>
        <ecNumber evidence="7">3.6.1.31</ecNumber>
    </recommendedName>
</protein>
<evidence type="ECO:0000256" key="5">
    <source>
        <dbReference type="ARBA" id="ARBA00007731"/>
    </source>
</evidence>
<dbReference type="FunFam" id="3.10.20.810:FF:000001">
    <property type="entry name" value="Histidine biosynthesis bifunctional protein HisIE"/>
    <property type="match status" value="1"/>
</dbReference>
<evidence type="ECO:0000256" key="1">
    <source>
        <dbReference type="ARBA" id="ARBA00000024"/>
    </source>
</evidence>
<dbReference type="PANTHER" id="PTHR42945">
    <property type="entry name" value="HISTIDINE BIOSYNTHESIS BIFUNCTIONAL PROTEIN"/>
    <property type="match status" value="1"/>
</dbReference>
<evidence type="ECO:0000256" key="2">
    <source>
        <dbReference type="ARBA" id="ARBA00001460"/>
    </source>
</evidence>
<keyword evidence="16" id="KW-1185">Reference proteome</keyword>
<keyword evidence="11" id="KW-0028">Amino-acid biosynthesis</keyword>
<dbReference type="InterPro" id="IPR038019">
    <property type="entry name" value="PRib_AMP_CycHydrolase_sf"/>
</dbReference>
<dbReference type="Pfam" id="PF01502">
    <property type="entry name" value="PRA-CH"/>
    <property type="match status" value="1"/>
</dbReference>
<dbReference type="EC" id="3.5.4.19" evidence="8"/>
<evidence type="ECO:0000256" key="9">
    <source>
        <dbReference type="ARBA" id="ARBA00017720"/>
    </source>
</evidence>
<organism evidence="15 16">
    <name type="scientific">Armatimonas rosea</name>
    <dbReference type="NCBI Taxonomy" id="685828"/>
    <lineage>
        <taxon>Bacteria</taxon>
        <taxon>Bacillati</taxon>
        <taxon>Armatimonadota</taxon>
        <taxon>Armatimonadia</taxon>
        <taxon>Armatimonadales</taxon>
        <taxon>Armatimonadaceae</taxon>
        <taxon>Armatimonas</taxon>
    </lineage>
</organism>
<dbReference type="UniPathway" id="UPA00031">
    <property type="reaction ID" value="UER00008"/>
</dbReference>
<comment type="caution">
    <text evidence="15">The sequence shown here is derived from an EMBL/GenBank/DDBJ whole genome shotgun (WGS) entry which is preliminary data.</text>
</comment>
<dbReference type="Gene3D" id="3.10.20.810">
    <property type="entry name" value="Phosphoribosyl-AMP cyclohydrolase"/>
    <property type="match status" value="1"/>
</dbReference>
<dbReference type="AlphaFoldDB" id="A0A7W9SM15"/>
<keyword evidence="10" id="KW-0963">Cytoplasm</keyword>
<gene>
    <name evidence="15" type="ORF">HNQ39_000160</name>
</gene>
<evidence type="ECO:0000256" key="7">
    <source>
        <dbReference type="ARBA" id="ARBA00012414"/>
    </source>
</evidence>
<keyword evidence="13" id="KW-0368">Histidine biosynthesis</keyword>
<reference evidence="15 16" key="1">
    <citation type="submission" date="2020-08" db="EMBL/GenBank/DDBJ databases">
        <title>Genomic Encyclopedia of Type Strains, Phase IV (KMG-IV): sequencing the most valuable type-strain genomes for metagenomic binning, comparative biology and taxonomic classification.</title>
        <authorList>
            <person name="Goeker M."/>
        </authorList>
    </citation>
    <scope>NUCLEOTIDE SEQUENCE [LARGE SCALE GENOMIC DNA]</scope>
    <source>
        <strain evidence="15 16">DSM 23562</strain>
    </source>
</reference>
<dbReference type="EMBL" id="JACHGW010000001">
    <property type="protein sequence ID" value="MBB6048398.1"/>
    <property type="molecule type" value="Genomic_DNA"/>
</dbReference>
<evidence type="ECO:0000256" key="3">
    <source>
        <dbReference type="ARBA" id="ARBA00005169"/>
    </source>
</evidence>